<dbReference type="InParanoid" id="A0A165D0R9"/>
<dbReference type="EMBL" id="KV427640">
    <property type="protein sequence ID" value="KZT03905.1"/>
    <property type="molecule type" value="Genomic_DNA"/>
</dbReference>
<dbReference type="SUPFAM" id="SSF81383">
    <property type="entry name" value="F-box domain"/>
    <property type="match status" value="1"/>
</dbReference>
<dbReference type="InterPro" id="IPR036047">
    <property type="entry name" value="F-box-like_dom_sf"/>
</dbReference>
<dbReference type="Proteomes" id="UP000076871">
    <property type="component" value="Unassembled WGS sequence"/>
</dbReference>
<feature type="domain" description="F-box" evidence="1">
    <location>
        <begin position="8"/>
        <end position="51"/>
    </location>
</feature>
<dbReference type="OrthoDB" id="5297217at2759"/>
<protein>
    <recommendedName>
        <fullName evidence="1">F-box domain-containing protein</fullName>
    </recommendedName>
</protein>
<sequence>MLLFDAGSLPVDILPLIFEHLDDRRDLHTCAQLSKSFNAAATPILYRSLDTRIIKAPLSPGRQRPVIIHPARTLLQKPAYAKYVRYVRETGAIYYSGAELLRECYEALRLCTNIEGITWSDDRANGANNDQILLGYINILRQHNLKELTIRTYLTLSEDVWAELSHLKGLHKVALWVMDGPPRILQGWSEKLGKTLTHLELGRCAGVPASILVHVISSLPLMQALRLKGAQTSAILEILTVLPHLVFLDTEYFGSGVSRYVDVPVASLRELTVRTSSVDVQGPQHLWTWIKQLLPRPSLVSFTLNAFSTAGDATMPRHFLLDLAHTHRDTLKHFNADSASLTLEDIECLCTLFPGLESLSCSVALCHDPRQIEDATTNGHNLRQLRLYTTWVPTRYGTEEITIPFEIEHAKNMMLRKGSRLRIIGIGRVVYTRQWTKSRSQDGLELEVVRDVLEDS</sequence>
<proteinExistence type="predicted"/>
<dbReference type="RefSeq" id="XP_040761645.1">
    <property type="nucleotide sequence ID" value="XM_040910848.1"/>
</dbReference>
<organism evidence="2 3">
    <name type="scientific">Laetiporus sulphureus 93-53</name>
    <dbReference type="NCBI Taxonomy" id="1314785"/>
    <lineage>
        <taxon>Eukaryota</taxon>
        <taxon>Fungi</taxon>
        <taxon>Dikarya</taxon>
        <taxon>Basidiomycota</taxon>
        <taxon>Agaricomycotina</taxon>
        <taxon>Agaricomycetes</taxon>
        <taxon>Polyporales</taxon>
        <taxon>Laetiporus</taxon>
    </lineage>
</organism>
<dbReference type="SUPFAM" id="SSF52047">
    <property type="entry name" value="RNI-like"/>
    <property type="match status" value="1"/>
</dbReference>
<accession>A0A165D0R9</accession>
<evidence type="ECO:0000259" key="1">
    <source>
        <dbReference type="Pfam" id="PF12937"/>
    </source>
</evidence>
<keyword evidence="3" id="KW-1185">Reference proteome</keyword>
<evidence type="ECO:0000313" key="2">
    <source>
        <dbReference type="EMBL" id="KZT03905.1"/>
    </source>
</evidence>
<dbReference type="InterPro" id="IPR001810">
    <property type="entry name" value="F-box_dom"/>
</dbReference>
<dbReference type="STRING" id="1314785.A0A165D0R9"/>
<reference evidence="2 3" key="1">
    <citation type="journal article" date="2016" name="Mol. Biol. Evol.">
        <title>Comparative Genomics of Early-Diverging Mushroom-Forming Fungi Provides Insights into the Origins of Lignocellulose Decay Capabilities.</title>
        <authorList>
            <person name="Nagy L.G."/>
            <person name="Riley R."/>
            <person name="Tritt A."/>
            <person name="Adam C."/>
            <person name="Daum C."/>
            <person name="Floudas D."/>
            <person name="Sun H."/>
            <person name="Yadav J.S."/>
            <person name="Pangilinan J."/>
            <person name="Larsson K.H."/>
            <person name="Matsuura K."/>
            <person name="Barry K."/>
            <person name="Labutti K."/>
            <person name="Kuo R."/>
            <person name="Ohm R.A."/>
            <person name="Bhattacharya S.S."/>
            <person name="Shirouzu T."/>
            <person name="Yoshinaga Y."/>
            <person name="Martin F.M."/>
            <person name="Grigoriev I.V."/>
            <person name="Hibbett D.S."/>
        </authorList>
    </citation>
    <scope>NUCLEOTIDE SEQUENCE [LARGE SCALE GENOMIC DNA]</scope>
    <source>
        <strain evidence="2 3">93-53</strain>
    </source>
</reference>
<gene>
    <name evidence="2" type="ORF">LAESUDRAFT_738050</name>
</gene>
<dbReference type="Gene3D" id="3.80.10.10">
    <property type="entry name" value="Ribonuclease Inhibitor"/>
    <property type="match status" value="1"/>
</dbReference>
<dbReference type="AlphaFoldDB" id="A0A165D0R9"/>
<dbReference type="GeneID" id="63827877"/>
<dbReference type="Pfam" id="PF12937">
    <property type="entry name" value="F-box-like"/>
    <property type="match status" value="1"/>
</dbReference>
<name>A0A165D0R9_9APHY</name>
<evidence type="ECO:0000313" key="3">
    <source>
        <dbReference type="Proteomes" id="UP000076871"/>
    </source>
</evidence>
<dbReference type="InterPro" id="IPR032675">
    <property type="entry name" value="LRR_dom_sf"/>
</dbReference>